<sequence>MTDTSNVERRLTADALSSFRAIDKKGIRGFLEGGVFRLSTPLACAEHCVADPLCLSFDFETVSLDCYISHTDRYAHPEAYLDFPTGVYYEWQGVVDAPEIEPSGGLVNTQIVVRLLTAKLGAALHYQVIPSTELASRNLTASDLFGAGQNFSIAASGDVITLPTYSCKLFAIAVKEGMDDSTLIVSNEYQIFPSKYVYLVPYFNGEYHGRVARIELDSKGKKRPRPARFLEFSDYETPNGVGPYDNQVDVIDMAALDLVFKGFYSGFTALSKATFVNETYVVPAADDPNYNTTEWRLALKAQYTPSTSHSGFGIPAEIEQHVEYLYLVPFYNGTIYASKVLRVMALTFASATPIVETLDVGSLDKSLKGFGSSFTVGSYGYLVPRENEFGLFGKLVRFRVDNFAASSVEVLDLAAIDPRYVGFSSAFTCDELTMNLREFPVSNSGLVVRIDLSTFRVTGSLDLAAVHPYLCGFSGAVTVTHFAYFVPYMRVKAPDSQELNPYSGLVGRVDLRDFSSVQYLNLTAVDSGLRGFKKGFAYRQYVFLVPHRSSFYDTSKPTQSGKVARIDTNDFSSSGVSFLDLTTALRSQVPDFADSDLRGFNGGVVSGKYGFFVPYFNGATFSGKVCRINLDKFDEVQTLDLTQLDNRLRGFADGILSRVEETLEANLFDEFQIRLGTTVPYDYHY</sequence>
<dbReference type="EMBL" id="JH159152">
    <property type="protein sequence ID" value="EGZ23648.1"/>
    <property type="molecule type" value="Genomic_DNA"/>
</dbReference>
<dbReference type="SUPFAM" id="SSF57414">
    <property type="entry name" value="Hairpin loop containing domain-like"/>
    <property type="match status" value="1"/>
</dbReference>
<proteinExistence type="predicted"/>
<evidence type="ECO:0000313" key="2">
    <source>
        <dbReference type="EMBL" id="EGZ23648.1"/>
    </source>
</evidence>
<dbReference type="InParanoid" id="G4YU93"/>
<feature type="domain" description="Apple" evidence="1">
    <location>
        <begin position="21"/>
        <end position="90"/>
    </location>
</feature>
<dbReference type="GeneID" id="20655376"/>
<dbReference type="RefSeq" id="XP_009518936.1">
    <property type="nucleotide sequence ID" value="XM_009520641.1"/>
</dbReference>
<dbReference type="AlphaFoldDB" id="G4YU93"/>
<dbReference type="Proteomes" id="UP000002640">
    <property type="component" value="Unassembled WGS sequence"/>
</dbReference>
<evidence type="ECO:0000313" key="3">
    <source>
        <dbReference type="Proteomes" id="UP000002640"/>
    </source>
</evidence>
<dbReference type="InterPro" id="IPR003609">
    <property type="entry name" value="Pan_app"/>
</dbReference>
<reference evidence="2 3" key="1">
    <citation type="journal article" date="2006" name="Science">
        <title>Phytophthora genome sequences uncover evolutionary origins and mechanisms of pathogenesis.</title>
        <authorList>
            <person name="Tyler B.M."/>
            <person name="Tripathy S."/>
            <person name="Zhang X."/>
            <person name="Dehal P."/>
            <person name="Jiang R.H."/>
            <person name="Aerts A."/>
            <person name="Arredondo F.D."/>
            <person name="Baxter L."/>
            <person name="Bensasson D."/>
            <person name="Beynon J.L."/>
            <person name="Chapman J."/>
            <person name="Damasceno C.M."/>
            <person name="Dorrance A.E."/>
            <person name="Dou D."/>
            <person name="Dickerman A.W."/>
            <person name="Dubchak I.L."/>
            <person name="Garbelotto M."/>
            <person name="Gijzen M."/>
            <person name="Gordon S.G."/>
            <person name="Govers F."/>
            <person name="Grunwald N.J."/>
            <person name="Huang W."/>
            <person name="Ivors K.L."/>
            <person name="Jones R.W."/>
            <person name="Kamoun S."/>
            <person name="Krampis K."/>
            <person name="Lamour K.H."/>
            <person name="Lee M.K."/>
            <person name="McDonald W.H."/>
            <person name="Medina M."/>
            <person name="Meijer H.J."/>
            <person name="Nordberg E.K."/>
            <person name="Maclean D.J."/>
            <person name="Ospina-Giraldo M.D."/>
            <person name="Morris P.F."/>
            <person name="Phuntumart V."/>
            <person name="Putnam N.H."/>
            <person name="Rash S."/>
            <person name="Rose J.K."/>
            <person name="Sakihama Y."/>
            <person name="Salamov A.A."/>
            <person name="Savidor A."/>
            <person name="Scheuring C.F."/>
            <person name="Smith B.M."/>
            <person name="Sobral B.W."/>
            <person name="Terry A."/>
            <person name="Torto-Alalibo T.A."/>
            <person name="Win J."/>
            <person name="Xu Z."/>
            <person name="Zhang H."/>
            <person name="Grigoriev I.V."/>
            <person name="Rokhsar D.S."/>
            <person name="Boore J.L."/>
        </authorList>
    </citation>
    <scope>NUCLEOTIDE SEQUENCE [LARGE SCALE GENOMIC DNA]</scope>
    <source>
        <strain evidence="2 3">P6497</strain>
    </source>
</reference>
<evidence type="ECO:0000259" key="1">
    <source>
        <dbReference type="Pfam" id="PF00024"/>
    </source>
</evidence>
<protein>
    <recommendedName>
        <fullName evidence="1">Apple domain-containing protein</fullName>
    </recommendedName>
</protein>
<organism evidence="2 3">
    <name type="scientific">Phytophthora sojae (strain P6497)</name>
    <name type="common">Soybean stem and root rot agent</name>
    <name type="synonym">Phytophthora megasperma f. sp. glycines</name>
    <dbReference type="NCBI Taxonomy" id="1094619"/>
    <lineage>
        <taxon>Eukaryota</taxon>
        <taxon>Sar</taxon>
        <taxon>Stramenopiles</taxon>
        <taxon>Oomycota</taxon>
        <taxon>Peronosporomycetes</taxon>
        <taxon>Peronosporales</taxon>
        <taxon>Peronosporaceae</taxon>
        <taxon>Phytophthora</taxon>
    </lineage>
</organism>
<dbReference type="OMA" id="STHYEWQ"/>
<gene>
    <name evidence="2" type="ORF">PHYSODRAFT_481435</name>
</gene>
<accession>G4YU93</accession>
<dbReference type="Pfam" id="PF00024">
    <property type="entry name" value="PAN_1"/>
    <property type="match status" value="1"/>
</dbReference>
<dbReference type="KEGG" id="psoj:PHYSODRAFT_481435"/>
<name>G4YU93_PHYSP</name>
<keyword evidence="3" id="KW-1185">Reference proteome</keyword>